<dbReference type="Proteomes" id="UP000605897">
    <property type="component" value="Unassembled WGS sequence"/>
</dbReference>
<dbReference type="Gene3D" id="2.60.120.10">
    <property type="entry name" value="Jelly Rolls"/>
    <property type="match status" value="1"/>
</dbReference>
<keyword evidence="2" id="KW-1185">Reference proteome</keyword>
<dbReference type="InterPro" id="IPR014710">
    <property type="entry name" value="RmlC-like_jellyroll"/>
</dbReference>
<proteinExistence type="predicted"/>
<reference evidence="2" key="1">
    <citation type="journal article" date="2019" name="Int. J. Syst. Evol. Microbiol.">
        <title>The Global Catalogue of Microorganisms (GCM) 10K type strain sequencing project: providing services to taxonomists for standard genome sequencing and annotation.</title>
        <authorList>
            <consortium name="The Broad Institute Genomics Platform"/>
            <consortium name="The Broad Institute Genome Sequencing Center for Infectious Disease"/>
            <person name="Wu L."/>
            <person name="Ma J."/>
        </authorList>
    </citation>
    <scope>NUCLEOTIDE SEQUENCE [LARGE SCALE GENOMIC DNA]</scope>
    <source>
        <strain evidence="2">CGMCC 4.7677</strain>
    </source>
</reference>
<name>A0ABQ3IGP5_9PSEU</name>
<protein>
    <recommendedName>
        <fullName evidence="3">Cupin 2 conserved barrel domain-containing protein</fullName>
    </recommendedName>
</protein>
<dbReference type="RefSeq" id="WP_191243421.1">
    <property type="nucleotide sequence ID" value="NZ_BNAU01000001.1"/>
</dbReference>
<evidence type="ECO:0008006" key="3">
    <source>
        <dbReference type="Google" id="ProtNLM"/>
    </source>
</evidence>
<dbReference type="EMBL" id="BNAU01000001">
    <property type="protein sequence ID" value="GHE82677.1"/>
    <property type="molecule type" value="Genomic_DNA"/>
</dbReference>
<gene>
    <name evidence="1" type="ORF">GCM10017786_11980</name>
</gene>
<organism evidence="1 2">
    <name type="scientific">Amycolatopsis deserti</name>
    <dbReference type="NCBI Taxonomy" id="185696"/>
    <lineage>
        <taxon>Bacteria</taxon>
        <taxon>Bacillati</taxon>
        <taxon>Actinomycetota</taxon>
        <taxon>Actinomycetes</taxon>
        <taxon>Pseudonocardiales</taxon>
        <taxon>Pseudonocardiaceae</taxon>
        <taxon>Amycolatopsis</taxon>
    </lineage>
</organism>
<evidence type="ECO:0000313" key="2">
    <source>
        <dbReference type="Proteomes" id="UP000605897"/>
    </source>
</evidence>
<dbReference type="SUPFAM" id="SSF51182">
    <property type="entry name" value="RmlC-like cupins"/>
    <property type="match status" value="1"/>
</dbReference>
<accession>A0ABQ3IGP5</accession>
<comment type="caution">
    <text evidence="1">The sequence shown here is derived from an EMBL/GenBank/DDBJ whole genome shotgun (WGS) entry which is preliminary data.</text>
</comment>
<dbReference type="InterPro" id="IPR011051">
    <property type="entry name" value="RmlC_Cupin_sf"/>
</dbReference>
<sequence length="119" mass="12606">MSTTVPSETVPADLRRIAAAGAPGVLWRLREEGRQLDANLVHLVAGERIATHTEPDLDVLLVVVTGTGTVTTGEDAVEAGPGSLVWLAHGQARAIEAGPEGLSYLTVHRRRPGMRIGLR</sequence>
<evidence type="ECO:0000313" key="1">
    <source>
        <dbReference type="EMBL" id="GHE82677.1"/>
    </source>
</evidence>